<reference evidence="10 11" key="1">
    <citation type="submission" date="2019-09" db="EMBL/GenBank/DDBJ databases">
        <title>Phylogeny of genus Pseudoclavibacter and closely related genus.</title>
        <authorList>
            <person name="Li Y."/>
        </authorList>
    </citation>
    <scope>NUCLEOTIDE SEQUENCE [LARGE SCALE GENOMIC DNA]</scope>
    <source>
        <strain evidence="10 11">EGI 60007</strain>
    </source>
</reference>
<dbReference type="InterPro" id="IPR000089">
    <property type="entry name" value="Biotin_lipoyl"/>
</dbReference>
<dbReference type="GO" id="GO:0009317">
    <property type="term" value="C:acetyl-CoA carboxylase complex"/>
    <property type="evidence" value="ECO:0007669"/>
    <property type="project" value="InterPro"/>
</dbReference>
<dbReference type="PROSITE" id="PS50968">
    <property type="entry name" value="BIOTINYL_LIPOYL"/>
    <property type="match status" value="1"/>
</dbReference>
<keyword evidence="6 7" id="KW-0092">Biotin</keyword>
<evidence type="ECO:0000259" key="9">
    <source>
        <dbReference type="PROSITE" id="PS50968"/>
    </source>
</evidence>
<dbReference type="UniPathway" id="UPA00094"/>
<feature type="domain" description="Lipoyl-binding" evidence="9">
    <location>
        <begin position="100"/>
        <end position="176"/>
    </location>
</feature>
<evidence type="ECO:0000256" key="5">
    <source>
        <dbReference type="ARBA" id="ARBA00023160"/>
    </source>
</evidence>
<sequence>MTGKLASFLSDDDMKYLTTLIDSLERSGVDFFELKVDGLQVTLGKGEPPSAPQPAITGPAAQPVVAQAAPADAAPAVASRAASAPRQEAPTPAAAESPAGVEIVAPLMGVFYAQAEPGAPAFVTVGSRVTSDTTVGLVEVMKTFAPVPAGVEGTIVEVCVQDSELVEFGQRLFVVRLDGGE</sequence>
<dbReference type="GO" id="GO:0006633">
    <property type="term" value="P:fatty acid biosynthetic process"/>
    <property type="evidence" value="ECO:0007669"/>
    <property type="project" value="UniProtKB-UniPathway"/>
</dbReference>
<keyword evidence="5 7" id="KW-0275">Fatty acid biosynthesis</keyword>
<dbReference type="InterPro" id="IPR011053">
    <property type="entry name" value="Single_hybrid_motif"/>
</dbReference>
<name>A0A6H9WNH8_9MICO</name>
<keyword evidence="11" id="KW-1185">Reference proteome</keyword>
<comment type="function">
    <text evidence="7">This protein is a component of the acetyl coenzyme A carboxylase complex; first, biotin carboxylase catalyzes the carboxylation of the carrier protein and then the transcarboxylase transfers the carboxyl group to form malonyl-CoA.</text>
</comment>
<dbReference type="CDD" id="cd06850">
    <property type="entry name" value="biotinyl_domain"/>
    <property type="match status" value="1"/>
</dbReference>
<gene>
    <name evidence="10" type="ORF">F8O04_05235</name>
</gene>
<dbReference type="OrthoDB" id="9811735at2"/>
<dbReference type="PRINTS" id="PR01071">
    <property type="entry name" value="ACOABIOTINCC"/>
</dbReference>
<dbReference type="Pfam" id="PF00364">
    <property type="entry name" value="Biotin_lipoyl"/>
    <property type="match status" value="1"/>
</dbReference>
<dbReference type="AlphaFoldDB" id="A0A6H9WNH8"/>
<evidence type="ECO:0000256" key="4">
    <source>
        <dbReference type="ARBA" id="ARBA00023098"/>
    </source>
</evidence>
<dbReference type="Gene3D" id="2.40.50.100">
    <property type="match status" value="1"/>
</dbReference>
<proteinExistence type="predicted"/>
<dbReference type="InterPro" id="IPR001249">
    <property type="entry name" value="AcCoA_biotinCC"/>
</dbReference>
<comment type="caution">
    <text evidence="10">The sequence shown here is derived from an EMBL/GenBank/DDBJ whole genome shotgun (WGS) entry which is preliminary data.</text>
</comment>
<dbReference type="Proteomes" id="UP000431744">
    <property type="component" value="Unassembled WGS sequence"/>
</dbReference>
<evidence type="ECO:0000256" key="7">
    <source>
        <dbReference type="RuleBase" id="RU364072"/>
    </source>
</evidence>
<evidence type="ECO:0000256" key="2">
    <source>
        <dbReference type="ARBA" id="ARBA00022516"/>
    </source>
</evidence>
<dbReference type="PROSITE" id="PS00188">
    <property type="entry name" value="BIOTIN"/>
    <property type="match status" value="1"/>
</dbReference>
<evidence type="ECO:0000313" key="11">
    <source>
        <dbReference type="Proteomes" id="UP000431744"/>
    </source>
</evidence>
<comment type="pathway">
    <text evidence="1 7">Lipid metabolism; fatty acid biosynthesis.</text>
</comment>
<dbReference type="SUPFAM" id="SSF51230">
    <property type="entry name" value="Single hybrid motif"/>
    <property type="match status" value="1"/>
</dbReference>
<dbReference type="RefSeq" id="WP_158028238.1">
    <property type="nucleotide sequence ID" value="NZ_BMHG01000001.1"/>
</dbReference>
<keyword evidence="4 7" id="KW-0443">Lipid metabolism</keyword>
<feature type="region of interest" description="Disordered" evidence="8">
    <location>
        <begin position="76"/>
        <end position="97"/>
    </location>
</feature>
<dbReference type="InterPro" id="IPR001882">
    <property type="entry name" value="Biotin_BS"/>
</dbReference>
<keyword evidence="2 7" id="KW-0444">Lipid biosynthesis</keyword>
<evidence type="ECO:0000313" key="10">
    <source>
        <dbReference type="EMBL" id="KAB1649648.1"/>
    </source>
</evidence>
<organism evidence="10 11">
    <name type="scientific">Pseudoclavibacter endophyticus</name>
    <dbReference type="NCBI Taxonomy" id="1778590"/>
    <lineage>
        <taxon>Bacteria</taxon>
        <taxon>Bacillati</taxon>
        <taxon>Actinomycetota</taxon>
        <taxon>Actinomycetes</taxon>
        <taxon>Micrococcales</taxon>
        <taxon>Microbacteriaceae</taxon>
        <taxon>Pseudoclavibacter</taxon>
    </lineage>
</organism>
<dbReference type="EMBL" id="WBJY01000001">
    <property type="protein sequence ID" value="KAB1649648.1"/>
    <property type="molecule type" value="Genomic_DNA"/>
</dbReference>
<evidence type="ECO:0000256" key="3">
    <source>
        <dbReference type="ARBA" id="ARBA00022832"/>
    </source>
</evidence>
<keyword evidence="3 7" id="KW-0276">Fatty acid metabolism</keyword>
<accession>A0A6H9WNH8</accession>
<evidence type="ECO:0000256" key="8">
    <source>
        <dbReference type="SAM" id="MobiDB-lite"/>
    </source>
</evidence>
<evidence type="ECO:0000256" key="1">
    <source>
        <dbReference type="ARBA" id="ARBA00005194"/>
    </source>
</evidence>
<dbReference type="GO" id="GO:0003989">
    <property type="term" value="F:acetyl-CoA carboxylase activity"/>
    <property type="evidence" value="ECO:0007669"/>
    <property type="project" value="InterPro"/>
</dbReference>
<evidence type="ECO:0000256" key="6">
    <source>
        <dbReference type="ARBA" id="ARBA00023267"/>
    </source>
</evidence>
<protein>
    <recommendedName>
        <fullName evidence="7">Biotin carboxyl carrier protein of acetyl-CoA carboxylase</fullName>
    </recommendedName>
</protein>